<evidence type="ECO:0000256" key="5">
    <source>
        <dbReference type="ARBA" id="ARBA00023157"/>
    </source>
</evidence>
<dbReference type="InterPro" id="IPR017948">
    <property type="entry name" value="TGFb_CS"/>
</dbReference>
<dbReference type="InterPro" id="IPR001839">
    <property type="entry name" value="TGF-b_C"/>
</dbReference>
<keyword evidence="3" id="KW-0964">Secreted</keyword>
<dbReference type="Proteomes" id="UP000821866">
    <property type="component" value="Chromosome 8"/>
</dbReference>
<accession>A0A9J6D9Z9</accession>
<dbReference type="Pfam" id="PF00019">
    <property type="entry name" value="TGF_beta"/>
    <property type="match status" value="1"/>
</dbReference>
<dbReference type="PROSITE" id="PS00250">
    <property type="entry name" value="TGF_BETA_1"/>
    <property type="match status" value="1"/>
</dbReference>
<protein>
    <recommendedName>
        <fullName evidence="8">TGF-beta family profile domain-containing protein</fullName>
    </recommendedName>
</protein>
<feature type="chain" id="PRO_5039923449" description="TGF-beta family profile domain-containing protein" evidence="7">
    <location>
        <begin position="20"/>
        <end position="304"/>
    </location>
</feature>
<evidence type="ECO:0000313" key="10">
    <source>
        <dbReference type="Proteomes" id="UP000821866"/>
    </source>
</evidence>
<evidence type="ECO:0000256" key="4">
    <source>
        <dbReference type="ARBA" id="ARBA00023030"/>
    </source>
</evidence>
<dbReference type="SMART" id="SM00204">
    <property type="entry name" value="TGFB"/>
    <property type="match status" value="1"/>
</dbReference>
<organism evidence="9 10">
    <name type="scientific">Rhipicephalus microplus</name>
    <name type="common">Cattle tick</name>
    <name type="synonym">Boophilus microplus</name>
    <dbReference type="NCBI Taxonomy" id="6941"/>
    <lineage>
        <taxon>Eukaryota</taxon>
        <taxon>Metazoa</taxon>
        <taxon>Ecdysozoa</taxon>
        <taxon>Arthropoda</taxon>
        <taxon>Chelicerata</taxon>
        <taxon>Arachnida</taxon>
        <taxon>Acari</taxon>
        <taxon>Parasitiformes</taxon>
        <taxon>Ixodida</taxon>
        <taxon>Ixodoidea</taxon>
        <taxon>Ixodidae</taxon>
        <taxon>Rhipicephalinae</taxon>
        <taxon>Rhipicephalus</taxon>
        <taxon>Boophilus</taxon>
    </lineage>
</organism>
<dbReference type="Gene3D" id="2.10.90.10">
    <property type="entry name" value="Cystine-knot cytokines"/>
    <property type="match status" value="1"/>
</dbReference>
<dbReference type="AlphaFoldDB" id="A0A9J6D9Z9"/>
<evidence type="ECO:0000256" key="2">
    <source>
        <dbReference type="ARBA" id="ARBA00006656"/>
    </source>
</evidence>
<sequence length="304" mass="34501">MSCVLATWIFLLLPVLSWCDSGAHRVPNVHVPSIMLTLLTDDVFRNCNSEGPMISIPANKPNANDAVQTPSAAEEVRNFIFPLRLEELRALLLSRQAKLALDFSEECTRKTKGIKMRAPVMASGWKRSRNLVFRLRSGSFLANLKKPLHNGTIFQVTIWAWRFLHYMSKYLPTEHWIVWEPWILDGHPDPNLLYPRAVNPNSCQVVSLEIPLAAEVPNHWVLAPRTYKANKCFGKCVFPNMLSLNSTAHSKMIFLSRLHGSTINYNVCCVPVSYESQSLIYVDDYGHVVLKNFSNMRVTACGCR</sequence>
<comment type="subcellular location">
    <subcellularLocation>
        <location evidence="1">Secreted</location>
    </subcellularLocation>
</comment>
<comment type="caution">
    <text evidence="9">The sequence shown here is derived from an EMBL/GenBank/DDBJ whole genome shotgun (WGS) entry which is preliminary data.</text>
</comment>
<dbReference type="GO" id="GO:0008083">
    <property type="term" value="F:growth factor activity"/>
    <property type="evidence" value="ECO:0007669"/>
    <property type="project" value="UniProtKB-KW"/>
</dbReference>
<dbReference type="SUPFAM" id="SSF57501">
    <property type="entry name" value="Cystine-knot cytokines"/>
    <property type="match status" value="1"/>
</dbReference>
<proteinExistence type="inferred from homology"/>
<keyword evidence="7" id="KW-0732">Signal</keyword>
<dbReference type="CDD" id="cd13756">
    <property type="entry name" value="TGF_beta_BMPs_GDFs"/>
    <property type="match status" value="1"/>
</dbReference>
<evidence type="ECO:0000259" key="8">
    <source>
        <dbReference type="PROSITE" id="PS51362"/>
    </source>
</evidence>
<evidence type="ECO:0000256" key="3">
    <source>
        <dbReference type="ARBA" id="ARBA00022525"/>
    </source>
</evidence>
<dbReference type="PROSITE" id="PS51362">
    <property type="entry name" value="TGF_BETA_2"/>
    <property type="match status" value="1"/>
</dbReference>
<reference evidence="9" key="2">
    <citation type="submission" date="2021-09" db="EMBL/GenBank/DDBJ databases">
        <authorList>
            <person name="Jia N."/>
            <person name="Wang J."/>
            <person name="Shi W."/>
            <person name="Du L."/>
            <person name="Sun Y."/>
            <person name="Zhan W."/>
            <person name="Jiang J."/>
            <person name="Wang Q."/>
            <person name="Zhang B."/>
            <person name="Ji P."/>
            <person name="Sakyi L.B."/>
            <person name="Cui X."/>
            <person name="Yuan T."/>
            <person name="Jiang B."/>
            <person name="Yang W."/>
            <person name="Lam T.T.-Y."/>
            <person name="Chang Q."/>
            <person name="Ding S."/>
            <person name="Wang X."/>
            <person name="Zhu J."/>
            <person name="Ruan X."/>
            <person name="Zhao L."/>
            <person name="Wei J."/>
            <person name="Que T."/>
            <person name="Du C."/>
            <person name="Cheng J."/>
            <person name="Dai P."/>
            <person name="Han X."/>
            <person name="Huang E."/>
            <person name="Gao Y."/>
            <person name="Liu J."/>
            <person name="Shao H."/>
            <person name="Ye R."/>
            <person name="Li L."/>
            <person name="Wei W."/>
            <person name="Wang X."/>
            <person name="Wang C."/>
            <person name="Huo Q."/>
            <person name="Li W."/>
            <person name="Guo W."/>
            <person name="Chen H."/>
            <person name="Chen S."/>
            <person name="Zhou L."/>
            <person name="Zhou L."/>
            <person name="Ni X."/>
            <person name="Tian J."/>
            <person name="Zhou Y."/>
            <person name="Sheng Y."/>
            <person name="Liu T."/>
            <person name="Pan Y."/>
            <person name="Xia L."/>
            <person name="Li J."/>
            <person name="Zhao F."/>
            <person name="Cao W."/>
        </authorList>
    </citation>
    <scope>NUCLEOTIDE SEQUENCE</scope>
    <source>
        <strain evidence="9">Rmic-2018</strain>
        <tissue evidence="9">Larvae</tissue>
    </source>
</reference>
<feature type="signal peptide" evidence="7">
    <location>
        <begin position="1"/>
        <end position="19"/>
    </location>
</feature>
<gene>
    <name evidence="9" type="ORF">HPB51_013544</name>
</gene>
<keyword evidence="10" id="KW-1185">Reference proteome</keyword>
<comment type="similarity">
    <text evidence="2 6">Belongs to the TGF-beta family.</text>
</comment>
<dbReference type="EMBL" id="JABSTU010000010">
    <property type="protein sequence ID" value="KAH8018864.1"/>
    <property type="molecule type" value="Genomic_DNA"/>
</dbReference>
<evidence type="ECO:0000256" key="7">
    <source>
        <dbReference type="SAM" id="SignalP"/>
    </source>
</evidence>
<keyword evidence="4 6" id="KW-0339">Growth factor</keyword>
<dbReference type="GO" id="GO:0005125">
    <property type="term" value="F:cytokine activity"/>
    <property type="evidence" value="ECO:0007669"/>
    <property type="project" value="TreeGrafter"/>
</dbReference>
<reference evidence="9" key="1">
    <citation type="journal article" date="2020" name="Cell">
        <title>Large-Scale Comparative Analyses of Tick Genomes Elucidate Their Genetic Diversity and Vector Capacities.</title>
        <authorList>
            <consortium name="Tick Genome and Microbiome Consortium (TIGMIC)"/>
            <person name="Jia N."/>
            <person name="Wang J."/>
            <person name="Shi W."/>
            <person name="Du L."/>
            <person name="Sun Y."/>
            <person name="Zhan W."/>
            <person name="Jiang J.F."/>
            <person name="Wang Q."/>
            <person name="Zhang B."/>
            <person name="Ji P."/>
            <person name="Bell-Sakyi L."/>
            <person name="Cui X.M."/>
            <person name="Yuan T.T."/>
            <person name="Jiang B.G."/>
            <person name="Yang W.F."/>
            <person name="Lam T.T."/>
            <person name="Chang Q.C."/>
            <person name="Ding S.J."/>
            <person name="Wang X.J."/>
            <person name="Zhu J.G."/>
            <person name="Ruan X.D."/>
            <person name="Zhao L."/>
            <person name="Wei J.T."/>
            <person name="Ye R.Z."/>
            <person name="Que T.C."/>
            <person name="Du C.H."/>
            <person name="Zhou Y.H."/>
            <person name="Cheng J.X."/>
            <person name="Dai P.F."/>
            <person name="Guo W.B."/>
            <person name="Han X.H."/>
            <person name="Huang E.J."/>
            <person name="Li L.F."/>
            <person name="Wei W."/>
            <person name="Gao Y.C."/>
            <person name="Liu J.Z."/>
            <person name="Shao H.Z."/>
            <person name="Wang X."/>
            <person name="Wang C.C."/>
            <person name="Yang T.C."/>
            <person name="Huo Q.B."/>
            <person name="Li W."/>
            <person name="Chen H.Y."/>
            <person name="Chen S.E."/>
            <person name="Zhou L.G."/>
            <person name="Ni X.B."/>
            <person name="Tian J.H."/>
            <person name="Sheng Y."/>
            <person name="Liu T."/>
            <person name="Pan Y.S."/>
            <person name="Xia L.Y."/>
            <person name="Li J."/>
            <person name="Zhao F."/>
            <person name="Cao W.C."/>
        </authorList>
    </citation>
    <scope>NUCLEOTIDE SEQUENCE</scope>
    <source>
        <strain evidence="9">Rmic-2018</strain>
    </source>
</reference>
<name>A0A9J6D9Z9_RHIMP</name>
<evidence type="ECO:0000256" key="6">
    <source>
        <dbReference type="RuleBase" id="RU000354"/>
    </source>
</evidence>
<keyword evidence="5" id="KW-1015">Disulfide bond</keyword>
<dbReference type="InterPro" id="IPR015615">
    <property type="entry name" value="TGF-beta-rel"/>
</dbReference>
<dbReference type="GO" id="GO:0005615">
    <property type="term" value="C:extracellular space"/>
    <property type="evidence" value="ECO:0007669"/>
    <property type="project" value="TreeGrafter"/>
</dbReference>
<evidence type="ECO:0000313" key="9">
    <source>
        <dbReference type="EMBL" id="KAH8018864.1"/>
    </source>
</evidence>
<dbReference type="InterPro" id="IPR029034">
    <property type="entry name" value="Cystine-knot_cytokine"/>
</dbReference>
<evidence type="ECO:0000256" key="1">
    <source>
        <dbReference type="ARBA" id="ARBA00004613"/>
    </source>
</evidence>
<feature type="domain" description="TGF-beta family profile" evidence="8">
    <location>
        <begin position="185"/>
        <end position="304"/>
    </location>
</feature>
<dbReference type="PANTHER" id="PTHR11848">
    <property type="entry name" value="TGF-BETA FAMILY"/>
    <property type="match status" value="1"/>
</dbReference>